<dbReference type="AlphaFoldDB" id="A0A0S2M012"/>
<dbReference type="InterPro" id="IPR025495">
    <property type="entry name" value="DUF4386"/>
</dbReference>
<dbReference type="OrthoDB" id="1176146at2"/>
<dbReference type="EMBL" id="CP013200">
    <property type="protein sequence ID" value="ALO67042.1"/>
    <property type="molecule type" value="Genomic_DNA"/>
</dbReference>
<dbReference type="RefSeq" id="WP_062289023.1">
    <property type="nucleotide sequence ID" value="NZ_CP013200.1"/>
</dbReference>
<feature type="transmembrane region" description="Helical" evidence="1">
    <location>
        <begin position="76"/>
        <end position="98"/>
    </location>
</feature>
<feature type="transmembrane region" description="Helical" evidence="1">
    <location>
        <begin position="110"/>
        <end position="133"/>
    </location>
</feature>
<proteinExistence type="predicted"/>
<organism evidence="2 3">
    <name type="scientific">Arthrobacter alpinus</name>
    <dbReference type="NCBI Taxonomy" id="656366"/>
    <lineage>
        <taxon>Bacteria</taxon>
        <taxon>Bacillati</taxon>
        <taxon>Actinomycetota</taxon>
        <taxon>Actinomycetes</taxon>
        <taxon>Micrococcales</taxon>
        <taxon>Micrococcaceae</taxon>
        <taxon>Arthrobacter</taxon>
    </lineage>
</organism>
<name>A0A0S2M012_9MICC</name>
<keyword evidence="1" id="KW-0812">Transmembrane</keyword>
<feature type="transmembrane region" description="Helical" evidence="1">
    <location>
        <begin position="37"/>
        <end position="56"/>
    </location>
</feature>
<evidence type="ECO:0008006" key="4">
    <source>
        <dbReference type="Google" id="ProtNLM"/>
    </source>
</evidence>
<accession>A0A0S2M012</accession>
<evidence type="ECO:0000256" key="1">
    <source>
        <dbReference type="SAM" id="Phobius"/>
    </source>
</evidence>
<protein>
    <recommendedName>
        <fullName evidence="4">DUF4386 domain-containing protein</fullName>
    </recommendedName>
</protein>
<reference evidence="2 3" key="2">
    <citation type="journal article" date="2016" name="J. Biotechnol.">
        <title>Complete genome sequence of Arthrobacter alpinus ERGS4:06, a yellow pigmented bacterium tolerant to cold and radiations isolated from Sikkim Himalaya.</title>
        <authorList>
            <person name="Kumar R."/>
            <person name="Singh D."/>
            <person name="Swarnkar M.K."/>
            <person name="Singh A.K."/>
            <person name="Kumar S."/>
        </authorList>
    </citation>
    <scope>NUCLEOTIDE SEQUENCE [LARGE SCALE GENOMIC DNA]</scope>
    <source>
        <strain evidence="2 3">ERGS4:06</strain>
    </source>
</reference>
<evidence type="ECO:0000313" key="2">
    <source>
        <dbReference type="EMBL" id="ALO67042.1"/>
    </source>
</evidence>
<sequence>MSKRAALIAGGGSGEHLVSPVAAGGSWIASRTVSSRLIGAFFLAGFLTYGVGFALVSSVISAPDLLSSIAAHQAPLVIGAFLMLLNTVVDVGKAVLFFPILERYGRRTAIAYLAAMIVEVVVLTVGVLSLLMLSPIAHQGAIAGQEAWAGGLGSLAVQANATAYQIAEMTLALGCMFLFSLLLRSGLIPRFLSVWGLAGYALLLVGEIAEISGLPISLALSIPGGWLEVTLGLWLIFKGFSPMAYAPMSADQGSRRMVQVTTTAAISYGLPSPFLPTS</sequence>
<reference evidence="3" key="1">
    <citation type="submission" date="2015-11" db="EMBL/GenBank/DDBJ databases">
        <authorList>
            <person name="Kumar R."/>
            <person name="Singh D."/>
            <person name="Swarnkar M.K."/>
            <person name="Singh A.K."/>
            <person name="Kumar S."/>
        </authorList>
    </citation>
    <scope>NUCLEOTIDE SEQUENCE [LARGE SCALE GENOMIC DNA]</scope>
    <source>
        <strain evidence="3">ERGS4:06</strain>
    </source>
</reference>
<feature type="transmembrane region" description="Helical" evidence="1">
    <location>
        <begin position="162"/>
        <end position="183"/>
    </location>
</feature>
<gene>
    <name evidence="2" type="ORF">AS189_11725</name>
</gene>
<feature type="transmembrane region" description="Helical" evidence="1">
    <location>
        <begin position="215"/>
        <end position="237"/>
    </location>
</feature>
<keyword evidence="1" id="KW-1133">Transmembrane helix</keyword>
<keyword evidence="1" id="KW-0472">Membrane</keyword>
<dbReference type="Proteomes" id="UP000059574">
    <property type="component" value="Chromosome"/>
</dbReference>
<evidence type="ECO:0000313" key="3">
    <source>
        <dbReference type="Proteomes" id="UP000059574"/>
    </source>
</evidence>
<feature type="transmembrane region" description="Helical" evidence="1">
    <location>
        <begin position="190"/>
        <end position="209"/>
    </location>
</feature>
<dbReference type="Pfam" id="PF14329">
    <property type="entry name" value="DUF4386"/>
    <property type="match status" value="1"/>
</dbReference>